<dbReference type="GO" id="GO:0042602">
    <property type="term" value="F:riboflavin reductase (NADPH) activity"/>
    <property type="evidence" value="ECO:0007669"/>
    <property type="project" value="TreeGrafter"/>
</dbReference>
<dbReference type="InterPro" id="IPR012349">
    <property type="entry name" value="Split_barrel_FMN-bd"/>
</dbReference>
<dbReference type="AlphaFoldDB" id="A0A074MT78"/>
<dbReference type="PANTHER" id="PTHR30466:SF11">
    <property type="entry name" value="FLAVIN-DEPENDENT MONOOXYGENASE, REDUCTASE SUBUNIT HSAB"/>
    <property type="match status" value="1"/>
</dbReference>
<protein>
    <recommendedName>
        <fullName evidence="3">Flavin reductase like domain-containing protein</fullName>
    </recommendedName>
</protein>
<gene>
    <name evidence="4" type="ORF">EH32_08355</name>
</gene>
<comment type="caution">
    <text evidence="4">The sequence shown here is derived from an EMBL/GenBank/DDBJ whole genome shotgun (WGS) entry which is preliminary data.</text>
</comment>
<dbReference type="Gene3D" id="2.30.110.10">
    <property type="entry name" value="Electron Transport, Fmn-binding Protein, Chain A"/>
    <property type="match status" value="1"/>
</dbReference>
<evidence type="ECO:0000259" key="3">
    <source>
        <dbReference type="SMART" id="SM00903"/>
    </source>
</evidence>
<dbReference type="PANTHER" id="PTHR30466">
    <property type="entry name" value="FLAVIN REDUCTASE"/>
    <property type="match status" value="1"/>
</dbReference>
<keyword evidence="2" id="KW-0560">Oxidoreductase</keyword>
<dbReference type="SUPFAM" id="SSF50475">
    <property type="entry name" value="FMN-binding split barrel"/>
    <property type="match status" value="1"/>
</dbReference>
<dbReference type="SMART" id="SM00903">
    <property type="entry name" value="Flavin_Reduct"/>
    <property type="match status" value="1"/>
</dbReference>
<dbReference type="Pfam" id="PF01613">
    <property type="entry name" value="Flavin_Reduct"/>
    <property type="match status" value="1"/>
</dbReference>
<dbReference type="InterPro" id="IPR050268">
    <property type="entry name" value="NADH-dep_flavin_reductase"/>
</dbReference>
<organism evidence="4 5">
    <name type="scientific">Erythrobacter litoralis</name>
    <dbReference type="NCBI Taxonomy" id="39960"/>
    <lineage>
        <taxon>Bacteria</taxon>
        <taxon>Pseudomonadati</taxon>
        <taxon>Pseudomonadota</taxon>
        <taxon>Alphaproteobacteria</taxon>
        <taxon>Sphingomonadales</taxon>
        <taxon>Erythrobacteraceae</taxon>
        <taxon>Erythrobacter/Porphyrobacter group</taxon>
        <taxon>Erythrobacter</taxon>
    </lineage>
</organism>
<dbReference type="OrthoDB" id="9792858at2"/>
<evidence type="ECO:0000256" key="2">
    <source>
        <dbReference type="ARBA" id="ARBA00023002"/>
    </source>
</evidence>
<dbReference type="InterPro" id="IPR002563">
    <property type="entry name" value="Flavin_Rdtase-like_dom"/>
</dbReference>
<feature type="domain" description="Flavin reductase like" evidence="3">
    <location>
        <begin position="27"/>
        <end position="178"/>
    </location>
</feature>
<keyword evidence="5" id="KW-1185">Reference proteome</keyword>
<name>A0A074MT78_9SPHN</name>
<sequence length="181" mass="19258">MPSPGESPLPDAAPADPALTAEFRRLMSLFATGVCVVSAPSADHAENGGIMGMTVNSFVSVSLDPMLVCWSLQNASSQFSGWLETERFAISILAESQQAVARRYAARASSGLIESDFDWSENGLPVVKGALARIECRHWASHPAGDHTMILGEVTAMDAPEASDNAAPLGFFRGRFCRVGE</sequence>
<comment type="similarity">
    <text evidence="1">Belongs to the non-flavoprotein flavin reductase family.</text>
</comment>
<accession>A0A074MT78</accession>
<dbReference type="GO" id="GO:0010181">
    <property type="term" value="F:FMN binding"/>
    <property type="evidence" value="ECO:0007669"/>
    <property type="project" value="InterPro"/>
</dbReference>
<proteinExistence type="inferred from homology"/>
<dbReference type="Proteomes" id="UP000027866">
    <property type="component" value="Unassembled WGS sequence"/>
</dbReference>
<dbReference type="EMBL" id="JMIX01000004">
    <property type="protein sequence ID" value="KEO96684.1"/>
    <property type="molecule type" value="Genomic_DNA"/>
</dbReference>
<evidence type="ECO:0000256" key="1">
    <source>
        <dbReference type="ARBA" id="ARBA00008898"/>
    </source>
</evidence>
<reference evidence="4 5" key="1">
    <citation type="submission" date="2014-04" db="EMBL/GenBank/DDBJ databases">
        <title>A comprehensive comparison of genomes of Erythrobacter spp. Strains.</title>
        <authorList>
            <person name="Zheng Q."/>
        </authorList>
    </citation>
    <scope>NUCLEOTIDE SEQUENCE [LARGE SCALE GENOMIC DNA]</scope>
    <source>
        <strain evidence="4 5">DSM 8509</strain>
    </source>
</reference>
<evidence type="ECO:0000313" key="5">
    <source>
        <dbReference type="Proteomes" id="UP000027866"/>
    </source>
</evidence>
<evidence type="ECO:0000313" key="4">
    <source>
        <dbReference type="EMBL" id="KEO96684.1"/>
    </source>
</evidence>